<comment type="caution">
    <text evidence="6">The sequence shown here is derived from an EMBL/GenBank/DDBJ whole genome shotgun (WGS) entry which is preliminary data.</text>
</comment>
<dbReference type="PANTHER" id="PTHR30537:SF35">
    <property type="entry name" value="TRANSCRIPTIONAL REGULATORY PROTEIN"/>
    <property type="match status" value="1"/>
</dbReference>
<reference evidence="7" key="2">
    <citation type="submission" date="2023-07" db="EMBL/GenBank/DDBJ databases">
        <title>Genome-based characterization of strain KMM 296 and proposal for reclassification of Cobetia litoralis and Cobetia pacifica, and emended description of the species Cobetia amphilecti and Cobetia marina.</title>
        <authorList>
            <person name="Balabanova L."/>
            <person name="Nedashkovskaya O."/>
        </authorList>
    </citation>
    <scope>NUCLEOTIDE SEQUENCE [LARGE SCALE GENOMIC DNA]</scope>
    <source>
        <strain evidence="7">NRIC 0815</strain>
    </source>
</reference>
<dbReference type="SUPFAM" id="SSF46785">
    <property type="entry name" value="Winged helix' DNA-binding domain"/>
    <property type="match status" value="1"/>
</dbReference>
<dbReference type="Proteomes" id="UP001229025">
    <property type="component" value="Unassembled WGS sequence"/>
</dbReference>
<proteinExistence type="inferred from homology"/>
<evidence type="ECO:0000259" key="5">
    <source>
        <dbReference type="PROSITE" id="PS50931"/>
    </source>
</evidence>
<dbReference type="InterPro" id="IPR036390">
    <property type="entry name" value="WH_DNA-bd_sf"/>
</dbReference>
<accession>A0ABT6UT05</accession>
<feature type="domain" description="HTH lysR-type" evidence="5">
    <location>
        <begin position="9"/>
        <end position="60"/>
    </location>
</feature>
<dbReference type="SUPFAM" id="SSF53850">
    <property type="entry name" value="Periplasmic binding protein-like II"/>
    <property type="match status" value="1"/>
</dbReference>
<evidence type="ECO:0000256" key="1">
    <source>
        <dbReference type="ARBA" id="ARBA00009437"/>
    </source>
</evidence>
<dbReference type="InterPro" id="IPR058163">
    <property type="entry name" value="LysR-type_TF_proteobact-type"/>
</dbReference>
<dbReference type="PROSITE" id="PS50931">
    <property type="entry name" value="HTH_LYSR"/>
    <property type="match status" value="1"/>
</dbReference>
<dbReference type="Pfam" id="PF03466">
    <property type="entry name" value="LysR_substrate"/>
    <property type="match status" value="1"/>
</dbReference>
<dbReference type="PANTHER" id="PTHR30537">
    <property type="entry name" value="HTH-TYPE TRANSCRIPTIONAL REGULATOR"/>
    <property type="match status" value="1"/>
</dbReference>
<dbReference type="Pfam" id="PF00126">
    <property type="entry name" value="HTH_1"/>
    <property type="match status" value="1"/>
</dbReference>
<evidence type="ECO:0000256" key="3">
    <source>
        <dbReference type="ARBA" id="ARBA00023125"/>
    </source>
</evidence>
<dbReference type="EMBL" id="JASCSA010000017">
    <property type="protein sequence ID" value="MDI5885836.1"/>
    <property type="molecule type" value="Genomic_DNA"/>
</dbReference>
<keyword evidence="3" id="KW-0238">DNA-binding</keyword>
<dbReference type="InterPro" id="IPR005119">
    <property type="entry name" value="LysR_subst-bd"/>
</dbReference>
<dbReference type="Gene3D" id="3.40.190.290">
    <property type="match status" value="1"/>
</dbReference>
<evidence type="ECO:0000313" key="7">
    <source>
        <dbReference type="Proteomes" id="UP001229025"/>
    </source>
</evidence>
<dbReference type="CDD" id="cd08422">
    <property type="entry name" value="PBP2_CrgA_like"/>
    <property type="match status" value="1"/>
</dbReference>
<gene>
    <name evidence="6" type="ORF">QLT01_15935</name>
</gene>
<comment type="similarity">
    <text evidence="1">Belongs to the LysR transcriptional regulatory family.</text>
</comment>
<organism evidence="6 7">
    <name type="scientific">Cobetia amphilecti</name>
    <dbReference type="NCBI Taxonomy" id="1055104"/>
    <lineage>
        <taxon>Bacteria</taxon>
        <taxon>Pseudomonadati</taxon>
        <taxon>Pseudomonadota</taxon>
        <taxon>Gammaproteobacteria</taxon>
        <taxon>Oceanospirillales</taxon>
        <taxon>Halomonadaceae</taxon>
        <taxon>Cobetia</taxon>
    </lineage>
</organism>
<evidence type="ECO:0000256" key="2">
    <source>
        <dbReference type="ARBA" id="ARBA00023015"/>
    </source>
</evidence>
<protein>
    <submittedName>
        <fullName evidence="6">LysR family transcriptional regulator</fullName>
    </submittedName>
</protein>
<keyword evidence="4" id="KW-0804">Transcription</keyword>
<reference evidence="6 7" key="1">
    <citation type="submission" date="2023-04" db="EMBL/GenBank/DDBJ databases">
        <authorList>
            <person name="Otstavnykh N."/>
            <person name="Seitkalieva A."/>
            <person name="Bystritskaya E."/>
        </authorList>
    </citation>
    <scope>NUCLEOTIDE SEQUENCE [LARGE SCALE GENOMIC DNA]</scope>
    <source>
        <strain evidence="6 7">NRIC 0815</strain>
    </source>
</reference>
<dbReference type="InterPro" id="IPR000847">
    <property type="entry name" value="LysR_HTH_N"/>
</dbReference>
<dbReference type="Gene3D" id="1.10.10.10">
    <property type="entry name" value="Winged helix-like DNA-binding domain superfamily/Winged helix DNA-binding domain"/>
    <property type="match status" value="1"/>
</dbReference>
<keyword evidence="7" id="KW-1185">Reference proteome</keyword>
<evidence type="ECO:0000313" key="6">
    <source>
        <dbReference type="EMBL" id="MDI5885836.1"/>
    </source>
</evidence>
<dbReference type="InterPro" id="IPR036388">
    <property type="entry name" value="WH-like_DNA-bd_sf"/>
</dbReference>
<evidence type="ECO:0000256" key="4">
    <source>
        <dbReference type="ARBA" id="ARBA00023163"/>
    </source>
</evidence>
<dbReference type="RefSeq" id="WP_284727447.1">
    <property type="nucleotide sequence ID" value="NZ_JASCSA010000017.1"/>
</dbReference>
<name>A0ABT6UT05_9GAMM</name>
<keyword evidence="2" id="KW-0805">Transcription regulation</keyword>
<sequence length="312" mass="33740">MIDRIAASEVFLASVELGSISAAAERLDMSRAMASRYVAAVETWAGVRLLHRSTRHLSLTGAGEQLLPTLKTLVALSDRVAWPGIAQSAEPCGPLRVSLSVIAAQSLMGEAFASFMARYPRVQLELLATNERVNLIEERIDLAIRITNELDPQLICRPLGQCHSVLCAAPGYLAVHGHPSHPEQLAQHQCLTYTHFGPRQWTLYRDDEVCQVTVSGGLKTNEATLLMEALRWQGGIGMLPRFAVAPLLASGELEAVLPEWAPKPLGMHALYSTRQHMPLALRALIDHLADVLAGSAGAGSYRTASAVEEGVT</sequence>